<feature type="compositionally biased region" description="Low complexity" evidence="2">
    <location>
        <begin position="636"/>
        <end position="674"/>
    </location>
</feature>
<name>A0A8H5HW18_9AGAR</name>
<feature type="region of interest" description="Disordered" evidence="2">
    <location>
        <begin position="242"/>
        <end position="264"/>
    </location>
</feature>
<dbReference type="Gene3D" id="1.20.1270.60">
    <property type="entry name" value="Arfaptin homology (AH) domain/BAR domain"/>
    <property type="match status" value="1"/>
</dbReference>
<feature type="compositionally biased region" description="Polar residues" evidence="2">
    <location>
        <begin position="553"/>
        <end position="565"/>
    </location>
</feature>
<dbReference type="EMBL" id="JAACJN010000015">
    <property type="protein sequence ID" value="KAF5390478.1"/>
    <property type="molecule type" value="Genomic_DNA"/>
</dbReference>
<evidence type="ECO:0000313" key="4">
    <source>
        <dbReference type="Proteomes" id="UP000518752"/>
    </source>
</evidence>
<gene>
    <name evidence="3" type="ORF">D9757_005266</name>
</gene>
<evidence type="ECO:0008006" key="5">
    <source>
        <dbReference type="Google" id="ProtNLM"/>
    </source>
</evidence>
<sequence length="870" mass="91150">MFKTAATKIAHNSTIPSLAGNKDLRPLQDLITAEKAVLVASQKLSLEFGKAAEALRIWGSGEGEDLLDTLSASTNLLNQFAGSLANYASHEHAIRDHMKSIRASEESLDELKRKRKALISKADAAERKLSKMSPEHKNLHLQTDTLNRLRDEIRVMDSDIMSDEASLSDMKRSKTKAWMGLKFGGLLECCEKGTIIGEFGRLVIAEIPEETTQPGMARTMYMNHGKVNSLLSDASRCVSEVSFSTVPPPGTAPPAPKNDFLGSQQGINTGHFLDASEVTSNTCFNNTYSFLPEPSYSSSPLQPYPPASRSTEEFGGGSPTSPVGSRFATFPVSTNTSTAGYSTHDDASLTVGPNFSGAGEDSFSSSVAAALDMRKSIEEPAPSYETHQAHLPGPPSGAAPPLIMSSPWETNDNSRISASGEDVGLAYMNPSQEDLSTVGRSRPTSREVHFGQVSDIDTEMNKRQEQEDIAAGGISSGGGGGTGARVSPRRIPPPSVNPDEEERALNAAAAMRIGKELESFGISSSAMPTAPAPAPASPSLEISQDSGRDLDRSSSFGSTNTNRRSASPLIPPVAPFAQRGRSPGPIDNGDTISPSRQSPPRISLPDRQISSTSSGSFRTPPEYPRSGGASPFAGRSSSSLVGSVPSSPVVSGAPRTISAAAFRRPAANNRSASNDFGGSGPNLSASGVGGVSGGAGTGLRSSSSPLADVSPLHPRKRGASGTGFSSLSQSNTTPEIPHTEPLNRFSQAGSEDQYDYINAYTDVPTPAHGASSVPVPAPARNSYNYQPPPPLGSGSPQTSDFGSLGQMRVANDVGGYPPSPGSPQGDWQGQGQGQGYGQHQYGGPGGHPSTTGRPGYGEGRFATDLESEFR</sequence>
<protein>
    <recommendedName>
        <fullName evidence="5">Eisosome component PIL1-domain-containing protein</fullName>
    </recommendedName>
</protein>
<organism evidence="3 4">
    <name type="scientific">Collybiopsis confluens</name>
    <dbReference type="NCBI Taxonomy" id="2823264"/>
    <lineage>
        <taxon>Eukaryota</taxon>
        <taxon>Fungi</taxon>
        <taxon>Dikarya</taxon>
        <taxon>Basidiomycota</taxon>
        <taxon>Agaricomycotina</taxon>
        <taxon>Agaricomycetes</taxon>
        <taxon>Agaricomycetidae</taxon>
        <taxon>Agaricales</taxon>
        <taxon>Marasmiineae</taxon>
        <taxon>Omphalotaceae</taxon>
        <taxon>Collybiopsis</taxon>
    </lineage>
</organism>
<feature type="region of interest" description="Disordered" evidence="2">
    <location>
        <begin position="295"/>
        <end position="325"/>
    </location>
</feature>
<feature type="compositionally biased region" description="Low complexity" evidence="2">
    <location>
        <begin position="592"/>
        <end position="605"/>
    </location>
</feature>
<feature type="compositionally biased region" description="Polar residues" evidence="2">
    <location>
        <begin position="722"/>
        <end position="734"/>
    </location>
</feature>
<feature type="compositionally biased region" description="Pro residues" evidence="2">
    <location>
        <begin position="246"/>
        <end position="256"/>
    </location>
</feature>
<keyword evidence="1" id="KW-0175">Coiled coil</keyword>
<feature type="compositionally biased region" description="Polar residues" evidence="2">
    <location>
        <begin position="608"/>
        <end position="617"/>
    </location>
</feature>
<keyword evidence="4" id="KW-1185">Reference proteome</keyword>
<feature type="coiled-coil region" evidence="1">
    <location>
        <begin position="94"/>
        <end position="128"/>
    </location>
</feature>
<dbReference type="GO" id="GO:0006897">
    <property type="term" value="P:endocytosis"/>
    <property type="evidence" value="ECO:0007669"/>
    <property type="project" value="TreeGrafter"/>
</dbReference>
<evidence type="ECO:0000256" key="2">
    <source>
        <dbReference type="SAM" id="MobiDB-lite"/>
    </source>
</evidence>
<evidence type="ECO:0000313" key="3">
    <source>
        <dbReference type="EMBL" id="KAF5390478.1"/>
    </source>
</evidence>
<comment type="caution">
    <text evidence="3">The sequence shown here is derived from an EMBL/GenBank/DDBJ whole genome shotgun (WGS) entry which is preliminary data.</text>
</comment>
<dbReference type="InterPro" id="IPR027267">
    <property type="entry name" value="AH/BAR_dom_sf"/>
</dbReference>
<dbReference type="PANTHER" id="PTHR31962">
    <property type="entry name" value="SPHINGOLIPID LONG CHAIN BASE-RESPONSIVE PROTEIN PIL1"/>
    <property type="match status" value="1"/>
</dbReference>
<feature type="compositionally biased region" description="Basic and acidic residues" evidence="2">
    <location>
        <begin position="861"/>
        <end position="870"/>
    </location>
</feature>
<dbReference type="GO" id="GO:0036286">
    <property type="term" value="C:eisosome filament"/>
    <property type="evidence" value="ECO:0007669"/>
    <property type="project" value="TreeGrafter"/>
</dbReference>
<dbReference type="GO" id="GO:0008289">
    <property type="term" value="F:lipid binding"/>
    <property type="evidence" value="ECO:0007669"/>
    <property type="project" value="TreeGrafter"/>
</dbReference>
<dbReference type="PANTHER" id="PTHR31962:SF6">
    <property type="entry name" value="EISOSOME COMPONENT PIL1-DOMAIN-CONTAINING PROTEIN"/>
    <property type="match status" value="1"/>
</dbReference>
<accession>A0A8H5HW18</accession>
<feature type="compositionally biased region" description="Gly residues" evidence="2">
    <location>
        <begin position="828"/>
        <end position="846"/>
    </location>
</feature>
<dbReference type="OrthoDB" id="5599269at2759"/>
<dbReference type="GO" id="GO:0005886">
    <property type="term" value="C:plasma membrane"/>
    <property type="evidence" value="ECO:0007669"/>
    <property type="project" value="TreeGrafter"/>
</dbReference>
<dbReference type="Proteomes" id="UP000518752">
    <property type="component" value="Unassembled WGS sequence"/>
</dbReference>
<feature type="region of interest" description="Disordered" evidence="2">
    <location>
        <begin position="469"/>
        <end position="506"/>
    </location>
</feature>
<feature type="compositionally biased region" description="Gly residues" evidence="2">
    <location>
        <begin position="687"/>
        <end position="697"/>
    </location>
</feature>
<proteinExistence type="predicted"/>
<reference evidence="3 4" key="1">
    <citation type="journal article" date="2020" name="ISME J.">
        <title>Uncovering the hidden diversity of litter-decomposition mechanisms in mushroom-forming fungi.</title>
        <authorList>
            <person name="Floudas D."/>
            <person name="Bentzer J."/>
            <person name="Ahren D."/>
            <person name="Johansson T."/>
            <person name="Persson P."/>
            <person name="Tunlid A."/>
        </authorList>
    </citation>
    <scope>NUCLEOTIDE SEQUENCE [LARGE SCALE GENOMIC DNA]</scope>
    <source>
        <strain evidence="3 4">CBS 406.79</strain>
    </source>
</reference>
<dbReference type="AlphaFoldDB" id="A0A8H5HW18"/>
<feature type="region of interest" description="Disordered" evidence="2">
    <location>
        <begin position="522"/>
        <end position="870"/>
    </location>
</feature>
<evidence type="ECO:0000256" key="1">
    <source>
        <dbReference type="SAM" id="Coils"/>
    </source>
</evidence>
<dbReference type="Pfam" id="PF13805">
    <property type="entry name" value="Pil1"/>
    <property type="match status" value="1"/>
</dbReference>
<feature type="compositionally biased region" description="Gly residues" evidence="2">
    <location>
        <begin position="474"/>
        <end position="483"/>
    </location>
</feature>
<dbReference type="GO" id="GO:0070941">
    <property type="term" value="P:eisosome assembly"/>
    <property type="evidence" value="ECO:0007669"/>
    <property type="project" value="TreeGrafter"/>
</dbReference>
<dbReference type="InterPro" id="IPR028245">
    <property type="entry name" value="PIL1/LSP1"/>
</dbReference>